<gene>
    <name evidence="2" type="ORF">AQI88_16285</name>
</gene>
<organism evidence="2 3">
    <name type="scientific">Streptomyces cellostaticus</name>
    <dbReference type="NCBI Taxonomy" id="67285"/>
    <lineage>
        <taxon>Bacteria</taxon>
        <taxon>Bacillati</taxon>
        <taxon>Actinomycetota</taxon>
        <taxon>Actinomycetes</taxon>
        <taxon>Kitasatosporales</taxon>
        <taxon>Streptomycetaceae</taxon>
        <taxon>Streptomyces</taxon>
    </lineage>
</organism>
<feature type="region of interest" description="Disordered" evidence="1">
    <location>
        <begin position="1"/>
        <end position="24"/>
    </location>
</feature>
<proteinExistence type="predicted"/>
<feature type="compositionally biased region" description="Polar residues" evidence="1">
    <location>
        <begin position="215"/>
        <end position="224"/>
    </location>
</feature>
<protein>
    <submittedName>
        <fullName evidence="2">Uncharacterized protein</fullName>
    </submittedName>
</protein>
<dbReference type="AlphaFoldDB" id="A0A101NMH0"/>
<dbReference type="EMBL" id="LMWL01000029">
    <property type="protein sequence ID" value="KUM95626.1"/>
    <property type="molecule type" value="Genomic_DNA"/>
</dbReference>
<reference evidence="2 3" key="1">
    <citation type="submission" date="2015-10" db="EMBL/GenBank/DDBJ databases">
        <title>Draft genome sequence of Streptomyces cellostaticus DSM 40189, type strain for the species Streptomyces cellostaticus.</title>
        <authorList>
            <person name="Ruckert C."/>
            <person name="Winkler A."/>
            <person name="Kalinowski J."/>
            <person name="Kampfer P."/>
            <person name="Glaeser S."/>
        </authorList>
    </citation>
    <scope>NUCLEOTIDE SEQUENCE [LARGE SCALE GENOMIC DNA]</scope>
    <source>
        <strain evidence="2 3">DSM 40189</strain>
    </source>
</reference>
<keyword evidence="3" id="KW-1185">Reference proteome</keyword>
<name>A0A101NMH0_9ACTN</name>
<evidence type="ECO:0000313" key="2">
    <source>
        <dbReference type="EMBL" id="KUM95626.1"/>
    </source>
</evidence>
<accession>A0A101NMH0</accession>
<evidence type="ECO:0000313" key="3">
    <source>
        <dbReference type="Proteomes" id="UP000054241"/>
    </source>
</evidence>
<feature type="compositionally biased region" description="Polar residues" evidence="1">
    <location>
        <begin position="13"/>
        <end position="24"/>
    </location>
</feature>
<dbReference type="Proteomes" id="UP000054241">
    <property type="component" value="Unassembled WGS sequence"/>
</dbReference>
<feature type="compositionally biased region" description="Low complexity" evidence="1">
    <location>
        <begin position="204"/>
        <end position="214"/>
    </location>
</feature>
<comment type="caution">
    <text evidence="2">The sequence shown here is derived from an EMBL/GenBank/DDBJ whole genome shotgun (WGS) entry which is preliminary data.</text>
</comment>
<sequence>MRSTASAAEASLRTKTASARGTITSSSVRSVNSRAWSSSSAVALGSSPCSWDSPISWLSSSSVAPWCSSSTGSMPTLRSSLFAAPSKTCTTGPTTFRYAGVEPAGALASRSGTAMARFFGAGSPSTICTTVAPTKASSTEMPLTAASGMPSPDRAGLSSAETDGSAKKPTTRPVTVMPSWAPDSMNDRRSRTFRARAAFLSPASACRARASRSAETQANSWATK</sequence>
<evidence type="ECO:0000256" key="1">
    <source>
        <dbReference type="SAM" id="MobiDB-lite"/>
    </source>
</evidence>
<feature type="region of interest" description="Disordered" evidence="1">
    <location>
        <begin position="204"/>
        <end position="224"/>
    </location>
</feature>
<feature type="region of interest" description="Disordered" evidence="1">
    <location>
        <begin position="139"/>
        <end position="188"/>
    </location>
</feature>